<reference evidence="8" key="1">
    <citation type="journal article" date="2019" name="Int. J. Syst. Evol. Microbiol.">
        <title>The Global Catalogue of Microorganisms (GCM) 10K type strain sequencing project: providing services to taxonomists for standard genome sequencing and annotation.</title>
        <authorList>
            <consortium name="The Broad Institute Genomics Platform"/>
            <consortium name="The Broad Institute Genome Sequencing Center for Infectious Disease"/>
            <person name="Wu L."/>
            <person name="Ma J."/>
        </authorList>
    </citation>
    <scope>NUCLEOTIDE SEQUENCE [LARGE SCALE GENOMIC DNA]</scope>
    <source>
        <strain evidence="8">KCTC 52660</strain>
    </source>
</reference>
<dbReference type="PIRSF" id="PIRSF016183">
    <property type="entry name" value="UCP016183"/>
    <property type="match status" value="1"/>
</dbReference>
<dbReference type="Gene3D" id="1.10.60.30">
    <property type="entry name" value="PSPTO4464-like domains"/>
    <property type="match status" value="2"/>
</dbReference>
<comment type="similarity">
    <text evidence="5">Belongs to the DarP family.</text>
</comment>
<dbReference type="InterPro" id="IPR006839">
    <property type="entry name" value="DarP"/>
</dbReference>
<evidence type="ECO:0000313" key="8">
    <source>
        <dbReference type="Proteomes" id="UP001595386"/>
    </source>
</evidence>
<accession>A0ABV7B042</accession>
<comment type="function">
    <text evidence="5">Member of a network of 50S ribosomal subunit biogenesis factors which assembles along the 30S-50S interface, preventing incorrect 23S rRNA structures from forming. Promotes peptidyl transferase center (PTC) maturation.</text>
</comment>
<dbReference type="EMBL" id="JBHRSQ010000006">
    <property type="protein sequence ID" value="MFC2990807.1"/>
    <property type="molecule type" value="Genomic_DNA"/>
</dbReference>
<keyword evidence="8" id="KW-1185">Reference proteome</keyword>
<name>A0ABV7B042_9GAMM</name>
<evidence type="ECO:0000256" key="4">
    <source>
        <dbReference type="ARBA" id="ARBA00022884"/>
    </source>
</evidence>
<evidence type="ECO:0000256" key="6">
    <source>
        <dbReference type="SAM" id="MobiDB-lite"/>
    </source>
</evidence>
<proteinExistence type="inferred from homology"/>
<dbReference type="PANTHER" id="PTHR38101">
    <property type="entry name" value="UPF0307 PROTEIN YJGA"/>
    <property type="match status" value="1"/>
</dbReference>
<dbReference type="SUPFAM" id="SSF158710">
    <property type="entry name" value="PSPTO4464-like"/>
    <property type="match status" value="1"/>
</dbReference>
<evidence type="ECO:0000256" key="2">
    <source>
        <dbReference type="ARBA" id="ARBA00022517"/>
    </source>
</evidence>
<keyword evidence="2 5" id="KW-0690">Ribosome biogenesis</keyword>
<dbReference type="RefSeq" id="WP_379753858.1">
    <property type="nucleotide sequence ID" value="NZ_JBHRSQ010000006.1"/>
</dbReference>
<dbReference type="Proteomes" id="UP001595386">
    <property type="component" value="Unassembled WGS sequence"/>
</dbReference>
<comment type="subcellular location">
    <subcellularLocation>
        <location evidence="5">Cytoplasm</location>
    </subcellularLocation>
    <text evidence="5">Associates with late stage pre-50S ribosomal subunits.</text>
</comment>
<evidence type="ECO:0000256" key="1">
    <source>
        <dbReference type="ARBA" id="ARBA00022490"/>
    </source>
</evidence>
<dbReference type="CDD" id="cd16331">
    <property type="entry name" value="YjgA-like"/>
    <property type="match status" value="1"/>
</dbReference>
<feature type="region of interest" description="Disordered" evidence="6">
    <location>
        <begin position="1"/>
        <end position="22"/>
    </location>
</feature>
<evidence type="ECO:0000313" key="7">
    <source>
        <dbReference type="EMBL" id="MFC2990807.1"/>
    </source>
</evidence>
<keyword evidence="1 5" id="KW-0963">Cytoplasm</keyword>
<dbReference type="InterPro" id="IPR023153">
    <property type="entry name" value="DarP_sf"/>
</dbReference>
<sequence length="176" mass="20577">MPQDSPRELLAQITLSDDEPVSKSQLKREMHALQALGEAIIAMTPGERARFPLSDDMLAAVEETSRIRSHEGRRRHMQYVGKVMRREDLEAIKAVYDELEKETLRRDHAFHRLESWRDRLLDEGDEALEAFIDDYPDVDRQTLRQLIRNAQRERERDKPPASARKLFKLIRDTAGM</sequence>
<evidence type="ECO:0000256" key="5">
    <source>
        <dbReference type="HAMAP-Rule" id="MF_00765"/>
    </source>
</evidence>
<keyword evidence="3 5" id="KW-0699">rRNA-binding</keyword>
<gene>
    <name evidence="7" type="primary">yjgA</name>
    <name evidence="5" type="synonym">darP</name>
    <name evidence="7" type="ORF">ACFODV_02040</name>
</gene>
<keyword evidence="4 5" id="KW-0694">RNA-binding</keyword>
<dbReference type="NCBIfam" id="NF003593">
    <property type="entry name" value="PRK05255.1-1"/>
    <property type="match status" value="1"/>
</dbReference>
<organism evidence="7 8">
    <name type="scientific">Halomonas tibetensis</name>
    <dbReference type="NCBI Taxonomy" id="2259590"/>
    <lineage>
        <taxon>Bacteria</taxon>
        <taxon>Pseudomonadati</taxon>
        <taxon>Pseudomonadota</taxon>
        <taxon>Gammaproteobacteria</taxon>
        <taxon>Oceanospirillales</taxon>
        <taxon>Halomonadaceae</taxon>
        <taxon>Halomonas</taxon>
    </lineage>
</organism>
<evidence type="ECO:0000256" key="3">
    <source>
        <dbReference type="ARBA" id="ARBA00022730"/>
    </source>
</evidence>
<dbReference type="Pfam" id="PF04751">
    <property type="entry name" value="DarP"/>
    <property type="match status" value="1"/>
</dbReference>
<comment type="caution">
    <text evidence="7">The sequence shown here is derived from an EMBL/GenBank/DDBJ whole genome shotgun (WGS) entry which is preliminary data.</text>
</comment>
<dbReference type="PANTHER" id="PTHR38101:SF1">
    <property type="entry name" value="UPF0307 PROTEIN YJGA"/>
    <property type="match status" value="1"/>
</dbReference>
<dbReference type="HAMAP" id="MF_00765">
    <property type="entry name" value="DarP"/>
    <property type="match status" value="1"/>
</dbReference>
<protein>
    <recommendedName>
        <fullName evidence="5">Dual-action ribosomal maturation protein DarP</fullName>
    </recommendedName>
    <alternativeName>
        <fullName evidence="5">Large ribosomal subunit assembly factor DarP</fullName>
    </alternativeName>
</protein>